<gene>
    <name evidence="1" type="ORF">PHLCEN_2v12322</name>
</gene>
<name>A0A2R6NHR1_9APHY</name>
<organism evidence="1 2">
    <name type="scientific">Hermanssonia centrifuga</name>
    <dbReference type="NCBI Taxonomy" id="98765"/>
    <lineage>
        <taxon>Eukaryota</taxon>
        <taxon>Fungi</taxon>
        <taxon>Dikarya</taxon>
        <taxon>Basidiomycota</taxon>
        <taxon>Agaricomycotina</taxon>
        <taxon>Agaricomycetes</taxon>
        <taxon>Polyporales</taxon>
        <taxon>Meruliaceae</taxon>
        <taxon>Hermanssonia</taxon>
    </lineage>
</organism>
<reference evidence="1 2" key="1">
    <citation type="submission" date="2018-02" db="EMBL/GenBank/DDBJ databases">
        <title>Genome sequence of the basidiomycete white-rot fungus Phlebia centrifuga.</title>
        <authorList>
            <person name="Granchi Z."/>
            <person name="Peng M."/>
            <person name="de Vries R.P."/>
            <person name="Hilden K."/>
            <person name="Makela M.R."/>
            <person name="Grigoriev I."/>
            <person name="Riley R."/>
        </authorList>
    </citation>
    <scope>NUCLEOTIDE SEQUENCE [LARGE SCALE GENOMIC DNA]</scope>
    <source>
        <strain evidence="1 2">FBCC195</strain>
    </source>
</reference>
<protein>
    <submittedName>
        <fullName evidence="1">Uncharacterized protein</fullName>
    </submittedName>
</protein>
<keyword evidence="2" id="KW-1185">Reference proteome</keyword>
<proteinExistence type="predicted"/>
<comment type="caution">
    <text evidence="1">The sequence shown here is derived from an EMBL/GenBank/DDBJ whole genome shotgun (WGS) entry which is preliminary data.</text>
</comment>
<dbReference type="Proteomes" id="UP000186601">
    <property type="component" value="Unassembled WGS sequence"/>
</dbReference>
<sequence length="79" mass="8607">MASKHVGDIGAQGFLSVCAHGFDETPNEPKIAAAMLTALVLGRVLRRFPSAEICDGERSHVPHDFTEREMHPSLTFACQ</sequence>
<dbReference type="AlphaFoldDB" id="A0A2R6NHR1"/>
<dbReference type="EMBL" id="MLYV02001242">
    <property type="protein sequence ID" value="PSR71821.1"/>
    <property type="molecule type" value="Genomic_DNA"/>
</dbReference>
<evidence type="ECO:0000313" key="2">
    <source>
        <dbReference type="Proteomes" id="UP000186601"/>
    </source>
</evidence>
<accession>A0A2R6NHR1</accession>
<evidence type="ECO:0000313" key="1">
    <source>
        <dbReference type="EMBL" id="PSR71821.1"/>
    </source>
</evidence>